<comment type="similarity">
    <text evidence="2 9">Belongs to the SLC41A transporter family.</text>
</comment>
<dbReference type="PANTHER" id="PTHR43773">
    <property type="entry name" value="MAGNESIUM TRANSPORTER MGTE"/>
    <property type="match status" value="1"/>
</dbReference>
<reference evidence="12" key="1">
    <citation type="journal article" date="2019" name="Int. J. Syst. Evol. Microbiol.">
        <title>The Global Catalogue of Microorganisms (GCM) 10K type strain sequencing project: providing services to taxonomists for standard genome sequencing and annotation.</title>
        <authorList>
            <consortium name="The Broad Institute Genomics Platform"/>
            <consortium name="The Broad Institute Genome Sequencing Center for Infectious Disease"/>
            <person name="Wu L."/>
            <person name="Ma J."/>
        </authorList>
    </citation>
    <scope>NUCLEOTIDE SEQUENCE [LARGE SCALE GENOMIC DNA]</scope>
    <source>
        <strain evidence="12">CGMCC 1.10130</strain>
    </source>
</reference>
<dbReference type="InterPro" id="IPR046342">
    <property type="entry name" value="CBS_dom_sf"/>
</dbReference>
<dbReference type="GO" id="GO:0046872">
    <property type="term" value="F:metal ion binding"/>
    <property type="evidence" value="ECO:0007669"/>
    <property type="project" value="UniProtKB-KW"/>
</dbReference>
<dbReference type="AlphaFoldDB" id="A0A8J2U6Z4"/>
<dbReference type="InterPro" id="IPR000644">
    <property type="entry name" value="CBS_dom"/>
</dbReference>
<keyword evidence="3 9" id="KW-0813">Transport</keyword>
<dbReference type="InterPro" id="IPR036739">
    <property type="entry name" value="SLC41_membr_dom_sf"/>
</dbReference>
<feature type="transmembrane region" description="Helical" evidence="9">
    <location>
        <begin position="424"/>
        <end position="451"/>
    </location>
</feature>
<feature type="transmembrane region" description="Helical" evidence="9">
    <location>
        <begin position="363"/>
        <end position="384"/>
    </location>
</feature>
<feature type="transmembrane region" description="Helical" evidence="9">
    <location>
        <begin position="390"/>
        <end position="412"/>
    </location>
</feature>
<dbReference type="InterPro" id="IPR006668">
    <property type="entry name" value="Mg_transptr_MgtE_intracell_dom"/>
</dbReference>
<accession>A0A8J2U6Z4</accession>
<feature type="transmembrane region" description="Helical" evidence="9">
    <location>
        <begin position="315"/>
        <end position="342"/>
    </location>
</feature>
<dbReference type="PANTHER" id="PTHR43773:SF1">
    <property type="entry name" value="MAGNESIUM TRANSPORTER MGTE"/>
    <property type="match status" value="1"/>
</dbReference>
<evidence type="ECO:0000259" key="10">
    <source>
        <dbReference type="PROSITE" id="PS51371"/>
    </source>
</evidence>
<keyword evidence="9" id="KW-0479">Metal-binding</keyword>
<dbReference type="RefSeq" id="WP_087506270.1">
    <property type="nucleotide sequence ID" value="NZ_BMDX01000014.1"/>
</dbReference>
<evidence type="ECO:0000256" key="8">
    <source>
        <dbReference type="PROSITE-ProRule" id="PRU00703"/>
    </source>
</evidence>
<dbReference type="InterPro" id="IPR006667">
    <property type="entry name" value="SLC41_membr_dom"/>
</dbReference>
<dbReference type="Gene3D" id="1.25.60.10">
    <property type="entry name" value="MgtE N-terminal domain-like"/>
    <property type="match status" value="1"/>
</dbReference>
<keyword evidence="4 9" id="KW-0812">Transmembrane</keyword>
<name>A0A8J2U6Z4_9GAMM</name>
<dbReference type="SUPFAM" id="SSF161093">
    <property type="entry name" value="MgtE membrane domain-like"/>
    <property type="match status" value="1"/>
</dbReference>
<dbReference type="GO" id="GO:0015095">
    <property type="term" value="F:magnesium ion transmembrane transporter activity"/>
    <property type="evidence" value="ECO:0007669"/>
    <property type="project" value="UniProtKB-UniRule"/>
</dbReference>
<dbReference type="GO" id="GO:0005886">
    <property type="term" value="C:plasma membrane"/>
    <property type="evidence" value="ECO:0007669"/>
    <property type="project" value="UniProtKB-SubCell"/>
</dbReference>
<dbReference type="Gene3D" id="3.10.580.10">
    <property type="entry name" value="CBS-domain"/>
    <property type="match status" value="1"/>
</dbReference>
<dbReference type="InterPro" id="IPR038076">
    <property type="entry name" value="MgtE_N_sf"/>
</dbReference>
<dbReference type="Proteomes" id="UP000619743">
    <property type="component" value="Unassembled WGS sequence"/>
</dbReference>
<gene>
    <name evidence="11" type="ORF">GCM10011369_26310</name>
</gene>
<evidence type="ECO:0000256" key="1">
    <source>
        <dbReference type="ARBA" id="ARBA00004141"/>
    </source>
</evidence>
<comment type="function">
    <text evidence="9">Acts as a magnesium transporter.</text>
</comment>
<dbReference type="Pfam" id="PF01769">
    <property type="entry name" value="MgtE"/>
    <property type="match status" value="1"/>
</dbReference>
<dbReference type="Pfam" id="PF00571">
    <property type="entry name" value="CBS"/>
    <property type="match status" value="2"/>
</dbReference>
<evidence type="ECO:0000256" key="4">
    <source>
        <dbReference type="ARBA" id="ARBA00022692"/>
    </source>
</evidence>
<evidence type="ECO:0000313" key="11">
    <source>
        <dbReference type="EMBL" id="GGA83063.1"/>
    </source>
</evidence>
<evidence type="ECO:0000256" key="9">
    <source>
        <dbReference type="RuleBase" id="RU362011"/>
    </source>
</evidence>
<keyword evidence="8" id="KW-0129">CBS domain</keyword>
<dbReference type="SUPFAM" id="SSF158791">
    <property type="entry name" value="MgtE N-terminal domain-like"/>
    <property type="match status" value="1"/>
</dbReference>
<dbReference type="PROSITE" id="PS51371">
    <property type="entry name" value="CBS"/>
    <property type="match status" value="1"/>
</dbReference>
<dbReference type="EMBL" id="BMDX01000014">
    <property type="protein sequence ID" value="GGA83063.1"/>
    <property type="molecule type" value="Genomic_DNA"/>
</dbReference>
<keyword evidence="9" id="KW-1003">Cell membrane</keyword>
<keyword evidence="5 9" id="KW-0460">Magnesium</keyword>
<keyword evidence="6 9" id="KW-1133">Transmembrane helix</keyword>
<dbReference type="CDD" id="cd04606">
    <property type="entry name" value="CBS_pair_Mg_transporter"/>
    <property type="match status" value="1"/>
</dbReference>
<evidence type="ECO:0000256" key="7">
    <source>
        <dbReference type="ARBA" id="ARBA00023136"/>
    </source>
</evidence>
<comment type="subcellular location">
    <subcellularLocation>
        <location evidence="9">Cell membrane</location>
        <topology evidence="9">Multi-pass membrane protein</topology>
    </subcellularLocation>
    <subcellularLocation>
        <location evidence="1">Membrane</location>
        <topology evidence="1">Multi-pass membrane protein</topology>
    </subcellularLocation>
</comment>
<dbReference type="NCBIfam" id="TIGR00400">
    <property type="entry name" value="mgtE"/>
    <property type="match status" value="1"/>
</dbReference>
<evidence type="ECO:0000256" key="3">
    <source>
        <dbReference type="ARBA" id="ARBA00022448"/>
    </source>
</evidence>
<comment type="caution">
    <text evidence="9">Lacks conserved residue(s) required for the propagation of feature annotation.</text>
</comment>
<sequence>MPESLEQQQTHSRLRAVNDALTSGMYVHVRQMLHSLPSFDVALLLESSTPSARPVLWQLIDPDQHGDILEELSEDIKDSIIQEMDPEHVASAIEGMDSDDLAYVLGSLPESVYQQVLSSMSEQDKHRVEQALSYDEESAGAMMNTDVITLRPDVSVDVVLRYLRLRGELPQRTDMLYVVDGHDKLLGEVSLGDLITCQPDTMIREIHESEVAPLKAEQHDSEVAQHFERYELISAPVVDANGCLLGRITVDDVVDIIREDAEHSMMSMAGLEDEEDTFAPAAKSTQRRSIWLGLNVGAALLAASVSNMFEDILSQLATIAILMTIVPSMGGVAGNQTLTLVIRGIALGHVGDSNARWLLGKEALVGVFNGLIWATILASVVTVWKGDWHIGVVIAVSMFVNMLMAALAGVLVPLTLKKFKIDPALAGSMMVTTFTDIIGLFTFLGTATLMLS</sequence>
<evidence type="ECO:0000256" key="5">
    <source>
        <dbReference type="ARBA" id="ARBA00022842"/>
    </source>
</evidence>
<evidence type="ECO:0000256" key="2">
    <source>
        <dbReference type="ARBA" id="ARBA00009749"/>
    </source>
</evidence>
<keyword evidence="7 9" id="KW-0472">Membrane</keyword>
<organism evidence="11 12">
    <name type="scientific">Neiella marina</name>
    <dbReference type="NCBI Taxonomy" id="508461"/>
    <lineage>
        <taxon>Bacteria</taxon>
        <taxon>Pseudomonadati</taxon>
        <taxon>Pseudomonadota</taxon>
        <taxon>Gammaproteobacteria</taxon>
        <taxon>Alteromonadales</taxon>
        <taxon>Echinimonadaceae</taxon>
        <taxon>Neiella</taxon>
    </lineage>
</organism>
<comment type="subunit">
    <text evidence="9">Homodimer.</text>
</comment>
<dbReference type="SMART" id="SM00924">
    <property type="entry name" value="MgtE_N"/>
    <property type="match status" value="1"/>
</dbReference>
<proteinExistence type="inferred from homology"/>
<dbReference type="SMART" id="SM00116">
    <property type="entry name" value="CBS"/>
    <property type="match status" value="2"/>
</dbReference>
<dbReference type="InterPro" id="IPR006669">
    <property type="entry name" value="MgtE_transporter"/>
</dbReference>
<keyword evidence="12" id="KW-1185">Reference proteome</keyword>
<feature type="domain" description="CBS" evidence="10">
    <location>
        <begin position="143"/>
        <end position="209"/>
    </location>
</feature>
<dbReference type="OrthoDB" id="9790355at2"/>
<evidence type="ECO:0000313" key="12">
    <source>
        <dbReference type="Proteomes" id="UP000619743"/>
    </source>
</evidence>
<dbReference type="SUPFAM" id="SSF54631">
    <property type="entry name" value="CBS-domain pair"/>
    <property type="match status" value="1"/>
</dbReference>
<protein>
    <recommendedName>
        <fullName evidence="9">Magnesium transporter MgtE</fullName>
    </recommendedName>
</protein>
<dbReference type="Pfam" id="PF03448">
    <property type="entry name" value="MgtE_N"/>
    <property type="match status" value="1"/>
</dbReference>
<evidence type="ECO:0000256" key="6">
    <source>
        <dbReference type="ARBA" id="ARBA00022989"/>
    </source>
</evidence>
<comment type="caution">
    <text evidence="11">The sequence shown here is derived from an EMBL/GenBank/DDBJ whole genome shotgun (WGS) entry which is preliminary data.</text>
</comment>
<dbReference type="Gene3D" id="1.10.357.20">
    <property type="entry name" value="SLC41 divalent cation transporters, integral membrane domain"/>
    <property type="match status" value="1"/>
</dbReference>